<evidence type="ECO:0000256" key="11">
    <source>
        <dbReference type="ARBA" id="ARBA00022840"/>
    </source>
</evidence>
<keyword evidence="7" id="KW-0808">Transferase</keyword>
<dbReference type="InterPro" id="IPR035965">
    <property type="entry name" value="PAS-like_dom_sf"/>
</dbReference>
<evidence type="ECO:0000256" key="7">
    <source>
        <dbReference type="ARBA" id="ARBA00022679"/>
    </source>
</evidence>
<evidence type="ECO:0000259" key="15">
    <source>
        <dbReference type="PROSITE" id="PS50113"/>
    </source>
</evidence>
<dbReference type="SMART" id="SM00911">
    <property type="entry name" value="HWE_HK"/>
    <property type="match status" value="1"/>
</dbReference>
<dbReference type="PANTHER" id="PTHR41523:SF7">
    <property type="entry name" value="HISTIDINE KINASE"/>
    <property type="match status" value="1"/>
</dbReference>
<dbReference type="EMBL" id="CP045423">
    <property type="protein sequence ID" value="QFU17096.1"/>
    <property type="molecule type" value="Genomic_DNA"/>
</dbReference>
<accession>A0A5P9JZN9</accession>
<evidence type="ECO:0000256" key="6">
    <source>
        <dbReference type="ARBA" id="ARBA00022643"/>
    </source>
</evidence>
<dbReference type="Pfam" id="PF08447">
    <property type="entry name" value="PAS_3"/>
    <property type="match status" value="1"/>
</dbReference>
<evidence type="ECO:0000256" key="9">
    <source>
        <dbReference type="ARBA" id="ARBA00022741"/>
    </source>
</evidence>
<keyword evidence="5" id="KW-0285">Flavoprotein</keyword>
<keyword evidence="17" id="KW-1185">Reference proteome</keyword>
<gene>
    <name evidence="16" type="ORF">GDR74_13190</name>
</gene>
<organism evidence="16 17">
    <name type="scientific">Microvirga thermotolerans</name>
    <dbReference type="NCBI Taxonomy" id="2651334"/>
    <lineage>
        <taxon>Bacteria</taxon>
        <taxon>Pseudomonadati</taxon>
        <taxon>Pseudomonadota</taxon>
        <taxon>Alphaproteobacteria</taxon>
        <taxon>Hyphomicrobiales</taxon>
        <taxon>Methylobacteriaceae</taxon>
        <taxon>Microvirga</taxon>
    </lineage>
</organism>
<feature type="domain" description="PAC" evidence="15">
    <location>
        <begin position="248"/>
        <end position="300"/>
    </location>
</feature>
<evidence type="ECO:0000313" key="16">
    <source>
        <dbReference type="EMBL" id="QFU17096.1"/>
    </source>
</evidence>
<dbReference type="SUPFAM" id="SSF55874">
    <property type="entry name" value="ATPase domain of HSP90 chaperone/DNA topoisomerase II/histidine kinase"/>
    <property type="match status" value="1"/>
</dbReference>
<evidence type="ECO:0000256" key="1">
    <source>
        <dbReference type="ARBA" id="ARBA00000085"/>
    </source>
</evidence>
<feature type="region of interest" description="Disordered" evidence="13">
    <location>
        <begin position="1"/>
        <end position="41"/>
    </location>
</feature>
<feature type="compositionally biased region" description="Pro residues" evidence="13">
    <location>
        <begin position="1"/>
        <end position="23"/>
    </location>
</feature>
<dbReference type="GO" id="GO:0004673">
    <property type="term" value="F:protein histidine kinase activity"/>
    <property type="evidence" value="ECO:0007669"/>
    <property type="project" value="UniProtKB-EC"/>
</dbReference>
<feature type="domain" description="PAS" evidence="14">
    <location>
        <begin position="167"/>
        <end position="234"/>
    </location>
</feature>
<dbReference type="PROSITE" id="PS50112">
    <property type="entry name" value="PAS"/>
    <property type="match status" value="2"/>
</dbReference>
<dbReference type="Proteomes" id="UP000325614">
    <property type="component" value="Chromosome"/>
</dbReference>
<evidence type="ECO:0000256" key="12">
    <source>
        <dbReference type="ARBA" id="ARBA00023026"/>
    </source>
</evidence>
<keyword evidence="9" id="KW-0547">Nucleotide-binding</keyword>
<proteinExistence type="predicted"/>
<dbReference type="Gene3D" id="3.30.565.10">
    <property type="entry name" value="Histidine kinase-like ATPase, C-terminal domain"/>
    <property type="match status" value="1"/>
</dbReference>
<evidence type="ECO:0000256" key="5">
    <source>
        <dbReference type="ARBA" id="ARBA00022630"/>
    </source>
</evidence>
<sequence>MSAAPPRPMPPPDPLPVHGPPTVLPLSGTPSGEAAAGSWEPWEAEVEQRLATVLEEIGTPFIALDAGWRFMLVNRAAETYYGVPRQAMLGRRIWDLFPDTATALRPPFEKVLATGEHILVETDPHGRSAAARPAPFSLKAFPYRGGVGVSFSEWSAQRRAEEVLRESQEQLSALADNLPLGVVYQMNDALGFEGRRFLYISASCERLNGVPAEQALDNPLALFDLILPEYREEIALRQYEAHRDRKPFDIEFPIRHAKTGEIRWQRIVDAPRRLPNGSYVWDGLQIDITDHKNAEEHLKLLINELNHRVKNTLATVQSLAAQSFARLDTDAGGPFAKARQAFEARLFALARGHDVLTRENWKGAHLSDIVHEAFAPYRHRAEGSEAITACGPDRRVPPAVALSLSMAIHELCTNALKYGALKAPAGHVRVTWSISGEPPSSRLRLRWEESGGPPVRPPAQKGFGSRLIEEGLARELNGTVHLDFREEGVVCTVDVPLE</sequence>
<evidence type="ECO:0000256" key="10">
    <source>
        <dbReference type="ARBA" id="ARBA00022777"/>
    </source>
</evidence>
<dbReference type="SMART" id="SM00091">
    <property type="entry name" value="PAS"/>
    <property type="match status" value="2"/>
</dbReference>
<keyword evidence="12" id="KW-0843">Virulence</keyword>
<keyword evidence="10" id="KW-0418">Kinase</keyword>
<name>A0A5P9JZN9_9HYPH</name>
<keyword evidence="11" id="KW-0067">ATP-binding</keyword>
<evidence type="ECO:0000313" key="17">
    <source>
        <dbReference type="Proteomes" id="UP000325614"/>
    </source>
</evidence>
<keyword evidence="8" id="KW-0677">Repeat</keyword>
<feature type="domain" description="PAS" evidence="14">
    <location>
        <begin position="46"/>
        <end position="115"/>
    </location>
</feature>
<dbReference type="InterPro" id="IPR000700">
    <property type="entry name" value="PAS-assoc_C"/>
</dbReference>
<dbReference type="PROSITE" id="PS50113">
    <property type="entry name" value="PAC"/>
    <property type="match status" value="1"/>
</dbReference>
<evidence type="ECO:0000256" key="2">
    <source>
        <dbReference type="ARBA" id="ARBA00012438"/>
    </source>
</evidence>
<evidence type="ECO:0000256" key="13">
    <source>
        <dbReference type="SAM" id="MobiDB-lite"/>
    </source>
</evidence>
<comment type="catalytic activity">
    <reaction evidence="1">
        <text>ATP + protein L-histidine = ADP + protein N-phospho-L-histidine.</text>
        <dbReference type="EC" id="2.7.13.3"/>
    </reaction>
</comment>
<dbReference type="CDD" id="cd00130">
    <property type="entry name" value="PAS"/>
    <property type="match status" value="1"/>
</dbReference>
<evidence type="ECO:0000256" key="3">
    <source>
        <dbReference type="ARBA" id="ARBA00021740"/>
    </source>
</evidence>
<dbReference type="GO" id="GO:0005524">
    <property type="term" value="F:ATP binding"/>
    <property type="evidence" value="ECO:0007669"/>
    <property type="project" value="UniProtKB-KW"/>
</dbReference>
<reference evidence="16 17" key="1">
    <citation type="submission" date="2019-10" db="EMBL/GenBank/DDBJ databases">
        <title>Isolation, Identification of Microvirga thermotolerans HR1, a novel thermophilic bacterium and Comparative Genomics of the genus Microvirga.</title>
        <authorList>
            <person name="Li J."/>
            <person name="Zhang W."/>
            <person name="Lin M."/>
            <person name="Wang J."/>
        </authorList>
    </citation>
    <scope>NUCLEOTIDE SEQUENCE [LARGE SCALE GENOMIC DNA]</scope>
    <source>
        <strain evidence="16 17">HR1</strain>
    </source>
</reference>
<evidence type="ECO:0000259" key="14">
    <source>
        <dbReference type="PROSITE" id="PS50112"/>
    </source>
</evidence>
<dbReference type="InterPro" id="IPR011102">
    <property type="entry name" value="Sig_transdc_His_kinase_HWE"/>
</dbReference>
<dbReference type="Pfam" id="PF08448">
    <property type="entry name" value="PAS_4"/>
    <property type="match status" value="1"/>
</dbReference>
<dbReference type="InterPro" id="IPR013655">
    <property type="entry name" value="PAS_fold_3"/>
</dbReference>
<protein>
    <recommendedName>
        <fullName evidence="3">Blue-light-activated histidine kinase</fullName>
        <ecNumber evidence="2">2.7.13.3</ecNumber>
    </recommendedName>
</protein>
<dbReference type="InterPro" id="IPR013656">
    <property type="entry name" value="PAS_4"/>
</dbReference>
<dbReference type="InterPro" id="IPR036890">
    <property type="entry name" value="HATPase_C_sf"/>
</dbReference>
<keyword evidence="4" id="KW-0597">Phosphoprotein</keyword>
<keyword evidence="6" id="KW-0288">FMN</keyword>
<evidence type="ECO:0000256" key="4">
    <source>
        <dbReference type="ARBA" id="ARBA00022553"/>
    </source>
</evidence>
<dbReference type="Pfam" id="PF07536">
    <property type="entry name" value="HWE_HK"/>
    <property type="match status" value="1"/>
</dbReference>
<dbReference type="SUPFAM" id="SSF55785">
    <property type="entry name" value="PYP-like sensor domain (PAS domain)"/>
    <property type="match status" value="2"/>
</dbReference>
<dbReference type="InterPro" id="IPR000014">
    <property type="entry name" value="PAS"/>
</dbReference>
<dbReference type="EC" id="2.7.13.3" evidence="2"/>
<dbReference type="AlphaFoldDB" id="A0A5P9JZN9"/>
<evidence type="ECO:0000256" key="8">
    <source>
        <dbReference type="ARBA" id="ARBA00022737"/>
    </source>
</evidence>
<dbReference type="Gene3D" id="3.30.450.20">
    <property type="entry name" value="PAS domain"/>
    <property type="match status" value="2"/>
</dbReference>
<dbReference type="PANTHER" id="PTHR41523">
    <property type="entry name" value="TWO-COMPONENT SYSTEM SENSOR PROTEIN"/>
    <property type="match status" value="1"/>
</dbReference>
<dbReference type="NCBIfam" id="TIGR00229">
    <property type="entry name" value="sensory_box"/>
    <property type="match status" value="2"/>
</dbReference>
<dbReference type="KEGG" id="mico:GDR74_13190"/>